<protein>
    <recommendedName>
        <fullName evidence="1">PDZ domain-containing protein</fullName>
    </recommendedName>
</protein>
<name>A0A7S0ZQK6_NOCSC</name>
<dbReference type="AlphaFoldDB" id="A0A7S0ZQK6"/>
<dbReference type="InterPro" id="IPR001478">
    <property type="entry name" value="PDZ"/>
</dbReference>
<evidence type="ECO:0000313" key="2">
    <source>
        <dbReference type="EMBL" id="CAD8829278.1"/>
    </source>
</evidence>
<dbReference type="EMBL" id="HBFQ01005139">
    <property type="protein sequence ID" value="CAD8829278.1"/>
    <property type="molecule type" value="Transcribed_RNA"/>
</dbReference>
<dbReference type="SUPFAM" id="SSF50156">
    <property type="entry name" value="PDZ domain-like"/>
    <property type="match status" value="1"/>
</dbReference>
<evidence type="ECO:0000259" key="1">
    <source>
        <dbReference type="PROSITE" id="PS50106"/>
    </source>
</evidence>
<organism evidence="2">
    <name type="scientific">Noctiluca scintillans</name>
    <name type="common">Sea sparkle</name>
    <name type="synonym">Red tide dinoflagellate</name>
    <dbReference type="NCBI Taxonomy" id="2966"/>
    <lineage>
        <taxon>Eukaryota</taxon>
        <taxon>Sar</taxon>
        <taxon>Alveolata</taxon>
        <taxon>Dinophyceae</taxon>
        <taxon>Noctilucales</taxon>
        <taxon>Noctilucaceae</taxon>
        <taxon>Noctiluca</taxon>
    </lineage>
</organism>
<reference evidence="2" key="1">
    <citation type="submission" date="2021-01" db="EMBL/GenBank/DDBJ databases">
        <authorList>
            <person name="Corre E."/>
            <person name="Pelletier E."/>
            <person name="Niang G."/>
            <person name="Scheremetjew M."/>
            <person name="Finn R."/>
            <person name="Kale V."/>
            <person name="Holt S."/>
            <person name="Cochrane G."/>
            <person name="Meng A."/>
            <person name="Brown T."/>
            <person name="Cohen L."/>
        </authorList>
    </citation>
    <scope>NUCLEOTIDE SEQUENCE</scope>
</reference>
<dbReference type="InterPro" id="IPR036034">
    <property type="entry name" value="PDZ_sf"/>
</dbReference>
<feature type="domain" description="PDZ" evidence="1">
    <location>
        <begin position="131"/>
        <end position="194"/>
    </location>
</feature>
<proteinExistence type="predicted"/>
<accession>A0A7S0ZQK6</accession>
<dbReference type="PROSITE" id="PS50106">
    <property type="entry name" value="PDZ"/>
    <property type="match status" value="1"/>
</dbReference>
<gene>
    <name evidence="2" type="ORF">NSCI0253_LOCUS3624</name>
</gene>
<sequence>MNTSGLAKRFCCYFVEPPKFEASAVIAIGAFGADSEFEDRGDFIVQLNRRSVDVPLFFLEEFDGKVIVTKLSQGIETEWNHYHVTDRSLLISPCDRIVSVNGETTNISRMVFDCNSSLELDLVVRHSERFRVILEKAQNRLGMSVLLGIAKTDMRVSRLEDGVVEQWNALHPENALQVGDRIVSVNDITQDSAIMLRELSCARVLHLIVMRIR</sequence>
<dbReference type="Gene3D" id="2.30.42.10">
    <property type="match status" value="1"/>
</dbReference>